<feature type="domain" description="STAS" evidence="2">
    <location>
        <begin position="16"/>
        <end position="105"/>
    </location>
</feature>
<dbReference type="InterPro" id="IPR003658">
    <property type="entry name" value="Anti-sigma_ant"/>
</dbReference>
<dbReference type="GO" id="GO:0043856">
    <property type="term" value="F:anti-sigma factor antagonist activity"/>
    <property type="evidence" value="ECO:0007669"/>
    <property type="project" value="InterPro"/>
</dbReference>
<dbReference type="Gene3D" id="3.30.750.24">
    <property type="entry name" value="STAS domain"/>
    <property type="match status" value="1"/>
</dbReference>
<dbReference type="SUPFAM" id="SSF52091">
    <property type="entry name" value="SpoIIaa-like"/>
    <property type="match status" value="1"/>
</dbReference>
<accession>A0A645AS41</accession>
<gene>
    <name evidence="3" type="primary">spoIIAA_8</name>
    <name evidence="3" type="ORF">SDC9_102894</name>
</gene>
<dbReference type="EMBL" id="VSSQ01015578">
    <property type="protein sequence ID" value="MPM56095.1"/>
    <property type="molecule type" value="Genomic_DNA"/>
</dbReference>
<reference evidence="3" key="1">
    <citation type="submission" date="2019-08" db="EMBL/GenBank/DDBJ databases">
        <authorList>
            <person name="Kucharzyk K."/>
            <person name="Murdoch R.W."/>
            <person name="Higgins S."/>
            <person name="Loffler F."/>
        </authorList>
    </citation>
    <scope>NUCLEOTIDE SEQUENCE</scope>
</reference>
<dbReference type="Pfam" id="PF01740">
    <property type="entry name" value="STAS"/>
    <property type="match status" value="1"/>
</dbReference>
<comment type="similarity">
    <text evidence="1">Belongs to the anti-sigma-factor antagonist family.</text>
</comment>
<name>A0A645AS41_9ZZZZ</name>
<dbReference type="PROSITE" id="PS50801">
    <property type="entry name" value="STAS"/>
    <property type="match status" value="1"/>
</dbReference>
<evidence type="ECO:0000256" key="1">
    <source>
        <dbReference type="ARBA" id="ARBA00009013"/>
    </source>
</evidence>
<dbReference type="InterPro" id="IPR036513">
    <property type="entry name" value="STAS_dom_sf"/>
</dbReference>
<dbReference type="InterPro" id="IPR002645">
    <property type="entry name" value="STAS_dom"/>
</dbReference>
<dbReference type="AlphaFoldDB" id="A0A645AS41"/>
<evidence type="ECO:0000313" key="3">
    <source>
        <dbReference type="EMBL" id="MPM56095.1"/>
    </source>
</evidence>
<sequence>MNLKTQLDGEELTAFISGDIDHHNAVMLREKVDRQIAELRPRSLVIDLSGVEFMDSSGLGFIMGRYRAMASRGGRVAVQGDAGRVAKILGMSGAYKYVEHREEIK</sequence>
<dbReference type="CDD" id="cd07043">
    <property type="entry name" value="STAS_anti-anti-sigma_factors"/>
    <property type="match status" value="1"/>
</dbReference>
<evidence type="ECO:0000259" key="2">
    <source>
        <dbReference type="PROSITE" id="PS50801"/>
    </source>
</evidence>
<protein>
    <submittedName>
        <fullName evidence="3">Anti-sigma F factor antagonist</fullName>
    </submittedName>
</protein>
<dbReference type="PANTHER" id="PTHR33495">
    <property type="entry name" value="ANTI-SIGMA FACTOR ANTAGONIST TM_1081-RELATED-RELATED"/>
    <property type="match status" value="1"/>
</dbReference>
<dbReference type="NCBIfam" id="TIGR00377">
    <property type="entry name" value="ant_ant_sig"/>
    <property type="match status" value="1"/>
</dbReference>
<comment type="caution">
    <text evidence="3">The sequence shown here is derived from an EMBL/GenBank/DDBJ whole genome shotgun (WGS) entry which is preliminary data.</text>
</comment>
<organism evidence="3">
    <name type="scientific">bioreactor metagenome</name>
    <dbReference type="NCBI Taxonomy" id="1076179"/>
    <lineage>
        <taxon>unclassified sequences</taxon>
        <taxon>metagenomes</taxon>
        <taxon>ecological metagenomes</taxon>
    </lineage>
</organism>
<dbReference type="PANTHER" id="PTHR33495:SF2">
    <property type="entry name" value="ANTI-SIGMA FACTOR ANTAGONIST TM_1081-RELATED"/>
    <property type="match status" value="1"/>
</dbReference>
<proteinExistence type="inferred from homology"/>